<name>A0ABM1PPX5_DROAR</name>
<organism evidence="1 3">
    <name type="scientific">Drosophila arizonae</name>
    <name type="common">Fruit fly</name>
    <dbReference type="NCBI Taxonomy" id="7263"/>
    <lineage>
        <taxon>Eukaryota</taxon>
        <taxon>Metazoa</taxon>
        <taxon>Ecdysozoa</taxon>
        <taxon>Arthropoda</taxon>
        <taxon>Hexapoda</taxon>
        <taxon>Insecta</taxon>
        <taxon>Pterygota</taxon>
        <taxon>Neoptera</taxon>
        <taxon>Endopterygota</taxon>
        <taxon>Diptera</taxon>
        <taxon>Brachycera</taxon>
        <taxon>Muscomorpha</taxon>
        <taxon>Ephydroidea</taxon>
        <taxon>Drosophilidae</taxon>
        <taxon>Drosophila</taxon>
    </lineage>
</organism>
<evidence type="ECO:0000313" key="3">
    <source>
        <dbReference type="RefSeq" id="XP_017869261.1"/>
    </source>
</evidence>
<dbReference type="RefSeq" id="XP_017869260.1">
    <property type="nucleotide sequence ID" value="XM_018013771.1"/>
</dbReference>
<reference evidence="2 3" key="3">
    <citation type="submission" date="2025-05" db="UniProtKB">
        <authorList>
            <consortium name="RefSeq"/>
        </authorList>
    </citation>
    <scope>IDENTIFICATION</scope>
    <source>
        <tissue evidence="2 3">Whole organism</tissue>
    </source>
</reference>
<reference evidence="1" key="2">
    <citation type="journal article" date="2016" name="G3 (Bethesda)">
        <title>Genome Evolution in Three Species of Cactophilic Drosophila.</title>
        <authorList>
            <person name="Sanchez-Flores A."/>
            <person name="Penazola F."/>
            <person name="Carpinteyro-Ponce J."/>
            <person name="Nazario-Yepiz N."/>
            <person name="Abreu-Goodger C."/>
            <person name="Machado C.A."/>
            <person name="Markow T.A."/>
        </authorList>
    </citation>
    <scope>NUCLEOTIDE SEQUENCE [LARGE SCALE GENOMIC DNA]</scope>
</reference>
<evidence type="ECO:0000313" key="2">
    <source>
        <dbReference type="RefSeq" id="XP_017869260.1"/>
    </source>
</evidence>
<sequence length="204" mass="23317">MPLEPQRYKYYKTQLGDSLQSATALIRHYYTTLCSQTSQLIVQADRIWELSQRHRLLAGIKEAAAATLLSACHDAYQPIYHCIKQLQEAVFALSIHVTDFEREYQALQSELNQADELRCCSLAKWNAWLTQTLRVLQTQVKFLELDSRALLPGLIDTTTVKQFKRDLEVTAHYKASICLGLAEADRRSELLPPINGRTSTTQFI</sequence>
<proteinExistence type="predicted"/>
<protein>
    <submittedName>
        <fullName evidence="2 3">Uncharacterized protein LOC108617907</fullName>
    </submittedName>
</protein>
<dbReference type="Proteomes" id="UP000694904">
    <property type="component" value="Chromosome 6"/>
</dbReference>
<dbReference type="GeneID" id="108617907"/>
<dbReference type="RefSeq" id="XP_017869261.1">
    <property type="nucleotide sequence ID" value="XM_018013772.1"/>
</dbReference>
<accession>A0ABM1PPX5</accession>
<reference evidence="1" key="1">
    <citation type="journal article" date="1997" name="Nucleic Acids Res.">
        <title>tRNAscan-SE: a program for improved detection of transfer RNA genes in genomic sequence.</title>
        <authorList>
            <person name="Lowe T.M."/>
            <person name="Eddy S.R."/>
        </authorList>
    </citation>
    <scope>NUCLEOTIDE SEQUENCE [LARGE SCALE GENOMIC DNA]</scope>
</reference>
<gene>
    <name evidence="2 3" type="primary">LOC108617907</name>
</gene>
<evidence type="ECO:0000313" key="1">
    <source>
        <dbReference type="Proteomes" id="UP000694904"/>
    </source>
</evidence>
<keyword evidence="1" id="KW-1185">Reference proteome</keyword>